<evidence type="ECO:0000256" key="6">
    <source>
        <dbReference type="ARBA" id="ARBA00023242"/>
    </source>
</evidence>
<comment type="subcellular location">
    <subcellularLocation>
        <location evidence="1">Nucleus</location>
    </subcellularLocation>
</comment>
<dbReference type="InterPro" id="IPR013632">
    <property type="entry name" value="Rad51_C"/>
</dbReference>
<sequence length="377" mass="40041">MLGDLSWLHVGILAVSMQRPLSSLPLSSSVTVKLHGAGFQFAADLLHLSPPQLGQEAGLTQQEALQVLQIVERGGGGGGGGGGVCSSLTALELLQKEEDLRSIVTFCSQLDAALGGGIPIGKTTEICGVPGVGKTQLCLQLSVDVQVPQCFGGVEGQVVFIDTEGTFVLQRVVDIAAAAVRHCSLLAEDEEQRAAVATFTVETILSNILLIRCHDYVELLAELHLLPRLLSDRPRVRLLVIDSVAAPFRLLFDNLSQRTRLLGGISQQLAAAATGRRIAVAITNQMTTRLLPGGSSQLVPALGELWGHAPTVRLLLQWEGPRRLATLLKSPAHPEATVQYQITADGFRDADESEQPHSKRPRTDTDQSEAGAGEAGS</sequence>
<dbReference type="OrthoDB" id="5957327at2759"/>
<evidence type="ECO:0000313" key="10">
    <source>
        <dbReference type="Ensembl" id="ENSSFAP00005033451.1"/>
    </source>
</evidence>
<organism evidence="10 11">
    <name type="scientific">Salarias fasciatus</name>
    <name type="common">Jewelled blenny</name>
    <name type="synonym">Blennius fasciatus</name>
    <dbReference type="NCBI Taxonomy" id="181472"/>
    <lineage>
        <taxon>Eukaryota</taxon>
        <taxon>Metazoa</taxon>
        <taxon>Chordata</taxon>
        <taxon>Craniata</taxon>
        <taxon>Vertebrata</taxon>
        <taxon>Euteleostomi</taxon>
        <taxon>Actinopterygii</taxon>
        <taxon>Neopterygii</taxon>
        <taxon>Teleostei</taxon>
        <taxon>Neoteleostei</taxon>
        <taxon>Acanthomorphata</taxon>
        <taxon>Ovalentaria</taxon>
        <taxon>Blenniimorphae</taxon>
        <taxon>Blenniiformes</taxon>
        <taxon>Blennioidei</taxon>
        <taxon>Blenniidae</taxon>
        <taxon>Salariinae</taxon>
        <taxon>Salarias</taxon>
    </lineage>
</organism>
<dbReference type="Proteomes" id="UP000472267">
    <property type="component" value="Chromosome 20"/>
</dbReference>
<dbReference type="GO" id="GO:0033065">
    <property type="term" value="C:Rad51C-XRCC3 complex"/>
    <property type="evidence" value="ECO:0007669"/>
    <property type="project" value="TreeGrafter"/>
</dbReference>
<feature type="domain" description="RecA family profile 1" evidence="9">
    <location>
        <begin position="99"/>
        <end position="286"/>
    </location>
</feature>
<dbReference type="Pfam" id="PF08423">
    <property type="entry name" value="Rad51"/>
    <property type="match status" value="1"/>
</dbReference>
<dbReference type="Gene3D" id="3.40.50.300">
    <property type="entry name" value="P-loop containing nucleotide triphosphate hydrolases"/>
    <property type="match status" value="1"/>
</dbReference>
<keyword evidence="11" id="KW-1185">Reference proteome</keyword>
<keyword evidence="2" id="KW-0547">Nucleotide-binding</keyword>
<dbReference type="GO" id="GO:0008821">
    <property type="term" value="F:crossover junction DNA endonuclease activity"/>
    <property type="evidence" value="ECO:0007669"/>
    <property type="project" value="TreeGrafter"/>
</dbReference>
<dbReference type="AlphaFoldDB" id="A0A672HVV9"/>
<dbReference type="GO" id="GO:0140664">
    <property type="term" value="F:ATP-dependent DNA damage sensor activity"/>
    <property type="evidence" value="ECO:0007669"/>
    <property type="project" value="InterPro"/>
</dbReference>
<evidence type="ECO:0000256" key="7">
    <source>
        <dbReference type="ARBA" id="ARBA00040674"/>
    </source>
</evidence>
<dbReference type="InterPro" id="IPR016467">
    <property type="entry name" value="DNA_recomb/repair_RecA-like"/>
</dbReference>
<feature type="compositionally biased region" description="Basic and acidic residues" evidence="8">
    <location>
        <begin position="346"/>
        <end position="365"/>
    </location>
</feature>
<evidence type="ECO:0000256" key="4">
    <source>
        <dbReference type="ARBA" id="ARBA00022840"/>
    </source>
</evidence>
<feature type="region of interest" description="Disordered" evidence="8">
    <location>
        <begin position="342"/>
        <end position="377"/>
    </location>
</feature>
<dbReference type="PANTHER" id="PTHR46239:SF1">
    <property type="entry name" value="DNA REPAIR PROTEIN RAD51 HOMOLOG 3"/>
    <property type="match status" value="1"/>
</dbReference>
<dbReference type="CDD" id="cd19492">
    <property type="entry name" value="Rad51C"/>
    <property type="match status" value="1"/>
</dbReference>
<dbReference type="GO" id="GO:0000707">
    <property type="term" value="P:meiotic DNA recombinase assembly"/>
    <property type="evidence" value="ECO:0007669"/>
    <property type="project" value="TreeGrafter"/>
</dbReference>
<accession>A0A672HVV9</accession>
<dbReference type="PROSITE" id="PS50162">
    <property type="entry name" value="RECA_2"/>
    <property type="match status" value="1"/>
</dbReference>
<evidence type="ECO:0000256" key="5">
    <source>
        <dbReference type="ARBA" id="ARBA00023204"/>
    </source>
</evidence>
<dbReference type="GO" id="GO:0000400">
    <property type="term" value="F:four-way junction DNA binding"/>
    <property type="evidence" value="ECO:0007669"/>
    <property type="project" value="TreeGrafter"/>
</dbReference>
<reference evidence="10" key="1">
    <citation type="submission" date="2019-06" db="EMBL/GenBank/DDBJ databases">
        <authorList>
            <consortium name="Wellcome Sanger Institute Data Sharing"/>
        </authorList>
    </citation>
    <scope>NUCLEOTIDE SEQUENCE [LARGE SCALE GENOMIC DNA]</scope>
</reference>
<keyword evidence="4" id="KW-0067">ATP-binding</keyword>
<dbReference type="InterPro" id="IPR020588">
    <property type="entry name" value="RecA_ATP-bd"/>
</dbReference>
<dbReference type="OMA" id="AMETFTV"/>
<evidence type="ECO:0000256" key="1">
    <source>
        <dbReference type="ARBA" id="ARBA00004123"/>
    </source>
</evidence>
<dbReference type="GO" id="GO:0005524">
    <property type="term" value="F:ATP binding"/>
    <property type="evidence" value="ECO:0007669"/>
    <property type="project" value="UniProtKB-KW"/>
</dbReference>
<dbReference type="GO" id="GO:0007131">
    <property type="term" value="P:reciprocal meiotic recombination"/>
    <property type="evidence" value="ECO:0007669"/>
    <property type="project" value="TreeGrafter"/>
</dbReference>
<proteinExistence type="predicted"/>
<dbReference type="InterPro" id="IPR052093">
    <property type="entry name" value="HR_Repair_Mediator"/>
</dbReference>
<gene>
    <name evidence="10" type="primary">rad51c</name>
</gene>
<evidence type="ECO:0000313" key="11">
    <source>
        <dbReference type="Proteomes" id="UP000472267"/>
    </source>
</evidence>
<name>A0A672HVV9_SALFA</name>
<dbReference type="GO" id="GO:0033063">
    <property type="term" value="C:Rad51B-Rad51C-Rad51D-XRCC2 complex"/>
    <property type="evidence" value="ECO:0007669"/>
    <property type="project" value="TreeGrafter"/>
</dbReference>
<evidence type="ECO:0000256" key="8">
    <source>
        <dbReference type="SAM" id="MobiDB-lite"/>
    </source>
</evidence>
<evidence type="ECO:0000256" key="2">
    <source>
        <dbReference type="ARBA" id="ARBA00022741"/>
    </source>
</evidence>
<reference evidence="10" key="2">
    <citation type="submission" date="2025-08" db="UniProtKB">
        <authorList>
            <consortium name="Ensembl"/>
        </authorList>
    </citation>
    <scope>IDENTIFICATION</scope>
</reference>
<dbReference type="Ensembl" id="ENSSFAT00005034620.1">
    <property type="protein sequence ID" value="ENSSFAP00005033451.1"/>
    <property type="gene ID" value="ENSSFAG00005016913.1"/>
</dbReference>
<protein>
    <recommendedName>
        <fullName evidence="7">DNA repair protein RAD51 homolog 3</fullName>
    </recommendedName>
</protein>
<dbReference type="SUPFAM" id="SSF52540">
    <property type="entry name" value="P-loop containing nucleoside triphosphate hydrolases"/>
    <property type="match status" value="1"/>
</dbReference>
<evidence type="ECO:0000256" key="3">
    <source>
        <dbReference type="ARBA" id="ARBA00022763"/>
    </source>
</evidence>
<keyword evidence="5" id="KW-0234">DNA repair</keyword>
<dbReference type="InParanoid" id="A0A672HVV9"/>
<dbReference type="InterPro" id="IPR027417">
    <property type="entry name" value="P-loop_NTPase"/>
</dbReference>
<keyword evidence="3" id="KW-0227">DNA damage</keyword>
<dbReference type="PANTHER" id="PTHR46239">
    <property type="entry name" value="DNA REPAIR PROTEIN RAD51 HOMOLOG 3 RAD51C"/>
    <property type="match status" value="1"/>
</dbReference>
<keyword evidence="6" id="KW-0539">Nucleus</keyword>
<dbReference type="PIRSF" id="PIRSF005856">
    <property type="entry name" value="Rad51"/>
    <property type="match status" value="1"/>
</dbReference>
<dbReference type="GO" id="GO:0005657">
    <property type="term" value="C:replication fork"/>
    <property type="evidence" value="ECO:0007669"/>
    <property type="project" value="TreeGrafter"/>
</dbReference>
<evidence type="ECO:0000259" key="9">
    <source>
        <dbReference type="PROSITE" id="PS50162"/>
    </source>
</evidence>
<reference evidence="10" key="3">
    <citation type="submission" date="2025-09" db="UniProtKB">
        <authorList>
            <consortium name="Ensembl"/>
        </authorList>
    </citation>
    <scope>IDENTIFICATION</scope>
</reference>